<dbReference type="InterPro" id="IPR025403">
    <property type="entry name" value="TgpA-like_C"/>
</dbReference>
<keyword evidence="1" id="KW-0812">Transmembrane</keyword>
<dbReference type="RefSeq" id="WP_316410215.1">
    <property type="nucleotide sequence ID" value="NZ_AP027081.1"/>
</dbReference>
<reference evidence="3" key="1">
    <citation type="journal article" date="2023" name="Int. J. Syst. Evol. Microbiol.">
        <title>Mesoterricola silvestris gen. nov., sp. nov., Mesoterricola sediminis sp. nov., Geothrix oryzae sp. nov., Geothrix edaphica sp. nov., Geothrix rubra sp. nov., and Geothrix limicola sp. nov., six novel members of Acidobacteriota isolated from soils.</title>
        <authorList>
            <person name="Itoh H."/>
            <person name="Sugisawa Y."/>
            <person name="Mise K."/>
            <person name="Xu Z."/>
            <person name="Kuniyasu M."/>
            <person name="Ushijima N."/>
            <person name="Kawano K."/>
            <person name="Kobayashi E."/>
            <person name="Shiratori Y."/>
            <person name="Masuda Y."/>
            <person name="Senoo K."/>
        </authorList>
    </citation>
    <scope>NUCLEOTIDE SEQUENCE</scope>
    <source>
        <strain evidence="3">W786</strain>
    </source>
</reference>
<feature type="transmembrane region" description="Helical" evidence="1">
    <location>
        <begin position="321"/>
        <end position="340"/>
    </location>
</feature>
<dbReference type="KEGG" id="msea:METESE_22210"/>
<feature type="transmembrane region" description="Helical" evidence="1">
    <location>
        <begin position="57"/>
        <end position="74"/>
    </location>
</feature>
<keyword evidence="4" id="KW-1185">Reference proteome</keyword>
<organism evidence="3 4">
    <name type="scientific">Mesoterricola sediminis</name>
    <dbReference type="NCBI Taxonomy" id="2927980"/>
    <lineage>
        <taxon>Bacteria</taxon>
        <taxon>Pseudomonadati</taxon>
        <taxon>Acidobacteriota</taxon>
        <taxon>Holophagae</taxon>
        <taxon>Holophagales</taxon>
        <taxon>Holophagaceae</taxon>
        <taxon>Mesoterricola</taxon>
    </lineage>
</organism>
<evidence type="ECO:0000259" key="2">
    <source>
        <dbReference type="Pfam" id="PF13559"/>
    </source>
</evidence>
<feature type="transmembrane region" description="Helical" evidence="1">
    <location>
        <begin position="246"/>
        <end position="266"/>
    </location>
</feature>
<sequence>MPDELRVAARPRTAWEAIDLGFALARENGRQAAAAFLSAALPLALGLGWVFRGHPGWAPLLFWWLLPLLDRPLLHVLAKAAFGAPPGLRDTWRQLRPGLRRGLAAQLLWRRLDPARCLTLPVWQLEAPGGRAFRARQKVLQKRVRSQAVLLAVTCSLLTAAGWMALVALAGYLWPEGGTNILERVFASGDARVAWVDQALVYLPMLVMILIEPFHVAGGFGLYLNRRVQLEGWDLELAFRRLGARAAQRALGLLLLLLLVPALWAADPPPPREAIREVLAHPDFATRRDTWVLERRRPAGPGLQVAPPPPWMRRLPNLGGLALKAALPLLLLAGLAYLLWRRGPTLLASLDEAGRPAPPQRLFGLDLRPEALPADPGAAADRLWGAGDVRGALSLLYRAALSHLVQRRGVALGPGATEGECLARARDALAPEGFATFAHLTAAWGALAYGGRLPDEGDRRLCGLWTEHFGGGRP</sequence>
<dbReference type="AlphaFoldDB" id="A0AA48H799"/>
<evidence type="ECO:0000313" key="3">
    <source>
        <dbReference type="EMBL" id="BDU77263.1"/>
    </source>
</evidence>
<dbReference type="EMBL" id="AP027081">
    <property type="protein sequence ID" value="BDU77263.1"/>
    <property type="molecule type" value="Genomic_DNA"/>
</dbReference>
<dbReference type="Proteomes" id="UP001228113">
    <property type="component" value="Chromosome"/>
</dbReference>
<evidence type="ECO:0000256" key="1">
    <source>
        <dbReference type="SAM" id="Phobius"/>
    </source>
</evidence>
<keyword evidence="1" id="KW-0472">Membrane</keyword>
<accession>A0AA48H799</accession>
<feature type="transmembrane region" description="Helical" evidence="1">
    <location>
        <begin position="201"/>
        <end position="225"/>
    </location>
</feature>
<feature type="transmembrane region" description="Helical" evidence="1">
    <location>
        <begin position="32"/>
        <end position="51"/>
    </location>
</feature>
<keyword evidence="1" id="KW-1133">Transmembrane helix</keyword>
<feature type="transmembrane region" description="Helical" evidence="1">
    <location>
        <begin position="148"/>
        <end position="174"/>
    </location>
</feature>
<protein>
    <recommendedName>
        <fullName evidence="2">Protein-glutamine gamma-glutamyltransferase-like C-terminal domain-containing protein</fullName>
    </recommendedName>
</protein>
<feature type="domain" description="Protein-glutamine gamma-glutamyltransferase-like C-terminal" evidence="2">
    <location>
        <begin position="396"/>
        <end position="461"/>
    </location>
</feature>
<proteinExistence type="predicted"/>
<name>A0AA48H799_9BACT</name>
<evidence type="ECO:0000313" key="4">
    <source>
        <dbReference type="Proteomes" id="UP001228113"/>
    </source>
</evidence>
<gene>
    <name evidence="3" type="ORF">METESE_22210</name>
</gene>
<dbReference type="Pfam" id="PF13559">
    <property type="entry name" value="DUF4129"/>
    <property type="match status" value="1"/>
</dbReference>